<reference evidence="6" key="1">
    <citation type="submission" date="2014-07" db="EMBL/GenBank/DDBJ databases">
        <title>Methanogenic archaea and the global carbon cycle.</title>
        <authorList>
            <person name="Henriksen J.R."/>
            <person name="Luke J."/>
            <person name="Reinhart S."/>
            <person name="Benedict M.N."/>
            <person name="Youngblut N.D."/>
            <person name="Metcalf M.E."/>
            <person name="Whitaker R.J."/>
            <person name="Metcalf W.W."/>
        </authorList>
    </citation>
    <scope>NUCLEOTIDE SEQUENCE [LARGE SCALE GENOMIC DNA]</scope>
    <source>
        <strain evidence="6">3</strain>
    </source>
</reference>
<dbReference type="InterPro" id="IPR051805">
    <property type="entry name" value="Dehydratase_Activator_Redct"/>
</dbReference>
<evidence type="ECO:0000256" key="1">
    <source>
        <dbReference type="ARBA" id="ARBA00001966"/>
    </source>
</evidence>
<keyword evidence="7" id="KW-1185">Reference proteome</keyword>
<keyword evidence="3" id="KW-0408">Iron</keyword>
<dbReference type="HOGENOM" id="CLU_066597_0_0_2"/>
<evidence type="ECO:0000256" key="2">
    <source>
        <dbReference type="ARBA" id="ARBA00022723"/>
    </source>
</evidence>
<dbReference type="GO" id="GO:0046872">
    <property type="term" value="F:metal ion binding"/>
    <property type="evidence" value="ECO:0007669"/>
    <property type="project" value="UniProtKB-KW"/>
</dbReference>
<dbReference type="KEGG" id="mbak:MSBR3_2406"/>
<dbReference type="PANTHER" id="PTHR32329:SF2">
    <property type="entry name" value="BIFUNCTIONAL PROTEIN [INCLUDES 2-HYDROXYACYL-COA DEHYDRATASE (N-TER) AND ITS ACTIVATOR DOMAIN (C_TERM)"/>
    <property type="match status" value="1"/>
</dbReference>
<dbReference type="InterPro" id="IPR002731">
    <property type="entry name" value="ATPase_BadF"/>
</dbReference>
<evidence type="ECO:0000256" key="4">
    <source>
        <dbReference type="ARBA" id="ARBA00023014"/>
    </source>
</evidence>
<keyword evidence="2" id="KW-0479">Metal-binding</keyword>
<dbReference type="EC" id="1.3.7.8" evidence="6"/>
<dbReference type="EMBL" id="CP009517">
    <property type="protein sequence ID" value="AKB82984.1"/>
    <property type="molecule type" value="Genomic_DNA"/>
</dbReference>
<dbReference type="PANTHER" id="PTHR32329">
    <property type="entry name" value="BIFUNCTIONAL PROTEIN [INCLUDES 2-HYDROXYACYL-COA DEHYDRATASE (N-TER) AND ITS ACTIVATOR DOMAIN (C_TERM)-RELATED"/>
    <property type="match status" value="1"/>
</dbReference>
<dbReference type="GeneID" id="24790002"/>
<evidence type="ECO:0000259" key="5">
    <source>
        <dbReference type="Pfam" id="PF01869"/>
    </source>
</evidence>
<comment type="cofactor">
    <cofactor evidence="1">
        <name>[4Fe-4S] cluster</name>
        <dbReference type="ChEBI" id="CHEBI:49883"/>
    </cofactor>
</comment>
<dbReference type="NCBIfam" id="TIGR00241">
    <property type="entry name" value="CoA_E_activ"/>
    <property type="match status" value="1"/>
</dbReference>
<sequence>MIGFDVGSRTAKLVRFDDDNISDYKIINSMNWEKLFDTLNLKDVSSVCTTGYFRKSIPNSWNITEITASIFGAKYYYPKADVIVDIGGQDTKVIDIRNNSFKLNDKCSAGTGAFLEFVAKYFDLEVEELEKLHKESEKPITLNQTCGIFALSEMISQVVNHEKIENVISGMHYSFAHRISHMVPECRSVVLVGGVVKNKGIVDALSNILNCEILIPPDPQIINALGAARYAQQLRSKS</sequence>
<dbReference type="Gene3D" id="3.30.420.40">
    <property type="match status" value="2"/>
</dbReference>
<accession>A0A0E3WZ15</accession>
<dbReference type="RefSeq" id="WP_052723406.1">
    <property type="nucleotide sequence ID" value="NZ_CP009517.1"/>
</dbReference>
<feature type="domain" description="ATPase BadF/BadG/BcrA/BcrD type" evidence="5">
    <location>
        <begin position="40"/>
        <end position="231"/>
    </location>
</feature>
<keyword evidence="4" id="KW-0411">Iron-sulfur</keyword>
<protein>
    <submittedName>
        <fullName evidence="6">Benzoyl-CoA reductase subunit BadG</fullName>
        <ecNumber evidence="6">1.3.7.8</ecNumber>
    </submittedName>
</protein>
<evidence type="ECO:0000256" key="3">
    <source>
        <dbReference type="ARBA" id="ARBA00023004"/>
    </source>
</evidence>
<name>A0A0E3WZ15_METBA</name>
<dbReference type="GO" id="GO:0051536">
    <property type="term" value="F:iron-sulfur cluster binding"/>
    <property type="evidence" value="ECO:0007669"/>
    <property type="project" value="UniProtKB-KW"/>
</dbReference>
<dbReference type="STRING" id="1434107.MSBR3_2406"/>
<keyword evidence="6" id="KW-0560">Oxidoreductase</keyword>
<dbReference type="InterPro" id="IPR043129">
    <property type="entry name" value="ATPase_NBD"/>
</dbReference>
<proteinExistence type="predicted"/>
<evidence type="ECO:0000313" key="6">
    <source>
        <dbReference type="EMBL" id="AKB82984.1"/>
    </source>
</evidence>
<dbReference type="AlphaFoldDB" id="A0A0E3WZ15"/>
<dbReference type="GO" id="GO:0018522">
    <property type="term" value="F:benzoyl-CoA reductase activity"/>
    <property type="evidence" value="ECO:0007669"/>
    <property type="project" value="UniProtKB-EC"/>
</dbReference>
<dbReference type="SUPFAM" id="SSF53067">
    <property type="entry name" value="Actin-like ATPase domain"/>
    <property type="match status" value="1"/>
</dbReference>
<dbReference type="Pfam" id="PF01869">
    <property type="entry name" value="BcrAD_BadFG"/>
    <property type="match status" value="1"/>
</dbReference>
<gene>
    <name evidence="6" type="ORF">MSBR3_2406</name>
</gene>
<dbReference type="OrthoDB" id="114976at2157"/>
<evidence type="ECO:0000313" key="7">
    <source>
        <dbReference type="Proteomes" id="UP000033066"/>
    </source>
</evidence>
<dbReference type="PATRIC" id="fig|1434107.4.peg.3040"/>
<dbReference type="Proteomes" id="UP000033066">
    <property type="component" value="Chromosome"/>
</dbReference>
<dbReference type="InterPro" id="IPR008275">
    <property type="entry name" value="CoA_E_activase_dom"/>
</dbReference>
<organism evidence="6 7">
    <name type="scientific">Methanosarcina barkeri 3</name>
    <dbReference type="NCBI Taxonomy" id="1434107"/>
    <lineage>
        <taxon>Archaea</taxon>
        <taxon>Methanobacteriati</taxon>
        <taxon>Methanobacteriota</taxon>
        <taxon>Stenosarchaea group</taxon>
        <taxon>Methanomicrobia</taxon>
        <taxon>Methanosarcinales</taxon>
        <taxon>Methanosarcinaceae</taxon>
        <taxon>Methanosarcina</taxon>
    </lineage>
</organism>